<sequence length="189" mass="21765">MNLRNRRIDTEWQLLAALADANRMTFAAITRSEDEFRIDMRESPAWVGGRQERKIETAHMLRYVYPRYYPSLPLEGYFVRPIFHVNVDLTTGFVCLWQNYRPAQTIVDAILITRAIMAGKVANLDAAHRMQQDAALECEESPALPMMPLMLPPACRPLLSQRHTGRRRLTSELDPQVPRENKCAISNPE</sequence>
<protein>
    <submittedName>
        <fullName evidence="2">Ubiquitin-conjugating enzyme</fullName>
    </submittedName>
</protein>
<dbReference type="Proteomes" id="UP000292958">
    <property type="component" value="Unassembled WGS sequence"/>
</dbReference>
<dbReference type="RefSeq" id="WP_130418399.1">
    <property type="nucleotide sequence ID" value="NZ_SHKW01000001.1"/>
</dbReference>
<gene>
    <name evidence="2" type="ORF">BDD14_1765</name>
</gene>
<keyword evidence="3" id="KW-1185">Reference proteome</keyword>
<accession>A0A4Q7YTP6</accession>
<dbReference type="Gene3D" id="3.10.110.10">
    <property type="entry name" value="Ubiquitin Conjugating Enzyme"/>
    <property type="match status" value="1"/>
</dbReference>
<proteinExistence type="predicted"/>
<dbReference type="InterPro" id="IPR016135">
    <property type="entry name" value="UBQ-conjugating_enzyme/RWD"/>
</dbReference>
<organism evidence="2 3">
    <name type="scientific">Edaphobacter modestus</name>
    <dbReference type="NCBI Taxonomy" id="388466"/>
    <lineage>
        <taxon>Bacteria</taxon>
        <taxon>Pseudomonadati</taxon>
        <taxon>Acidobacteriota</taxon>
        <taxon>Terriglobia</taxon>
        <taxon>Terriglobales</taxon>
        <taxon>Acidobacteriaceae</taxon>
        <taxon>Edaphobacter</taxon>
    </lineage>
</organism>
<evidence type="ECO:0000313" key="2">
    <source>
        <dbReference type="EMBL" id="RZU40319.1"/>
    </source>
</evidence>
<evidence type="ECO:0000313" key="3">
    <source>
        <dbReference type="Proteomes" id="UP000292958"/>
    </source>
</evidence>
<dbReference type="CDD" id="cd00195">
    <property type="entry name" value="UBCc_UEV"/>
    <property type="match status" value="1"/>
</dbReference>
<feature type="region of interest" description="Disordered" evidence="1">
    <location>
        <begin position="167"/>
        <end position="189"/>
    </location>
</feature>
<name>A0A4Q7YTP6_9BACT</name>
<dbReference type="SUPFAM" id="SSF54495">
    <property type="entry name" value="UBC-like"/>
    <property type="match status" value="1"/>
</dbReference>
<evidence type="ECO:0000256" key="1">
    <source>
        <dbReference type="SAM" id="MobiDB-lite"/>
    </source>
</evidence>
<dbReference type="OrthoDB" id="118410at2"/>
<dbReference type="AlphaFoldDB" id="A0A4Q7YTP6"/>
<dbReference type="EMBL" id="SHKW01000001">
    <property type="protein sequence ID" value="RZU40319.1"/>
    <property type="molecule type" value="Genomic_DNA"/>
</dbReference>
<reference evidence="2 3" key="1">
    <citation type="submission" date="2019-02" db="EMBL/GenBank/DDBJ databases">
        <title>Genomic Encyclopedia of Archaeal and Bacterial Type Strains, Phase II (KMG-II): from individual species to whole genera.</title>
        <authorList>
            <person name="Goeker M."/>
        </authorList>
    </citation>
    <scope>NUCLEOTIDE SEQUENCE [LARGE SCALE GENOMIC DNA]</scope>
    <source>
        <strain evidence="2 3">DSM 18101</strain>
    </source>
</reference>
<comment type="caution">
    <text evidence="2">The sequence shown here is derived from an EMBL/GenBank/DDBJ whole genome shotgun (WGS) entry which is preliminary data.</text>
</comment>